<protein>
    <submittedName>
        <fullName evidence="3">Membrane protein YdbS with pleckstrin-like domain</fullName>
    </submittedName>
</protein>
<keyword evidence="4" id="KW-1185">Reference proteome</keyword>
<proteinExistence type="predicted"/>
<keyword evidence="1" id="KW-0472">Membrane</keyword>
<feature type="transmembrane region" description="Helical" evidence="1">
    <location>
        <begin position="25"/>
        <end position="46"/>
    </location>
</feature>
<dbReference type="OrthoDB" id="4350422at2"/>
<evidence type="ECO:0000259" key="2">
    <source>
        <dbReference type="Pfam" id="PF03703"/>
    </source>
</evidence>
<dbReference type="EMBL" id="VFPO01000001">
    <property type="protein sequence ID" value="TQM69618.1"/>
    <property type="molecule type" value="Genomic_DNA"/>
</dbReference>
<accession>A0A543IGA0</accession>
<keyword evidence="1" id="KW-0812">Transmembrane</keyword>
<evidence type="ECO:0000313" key="4">
    <source>
        <dbReference type="Proteomes" id="UP000316706"/>
    </source>
</evidence>
<keyword evidence="1" id="KW-1133">Transmembrane helix</keyword>
<dbReference type="Proteomes" id="UP000316706">
    <property type="component" value="Unassembled WGS sequence"/>
</dbReference>
<reference evidence="3 4" key="1">
    <citation type="submission" date="2019-06" db="EMBL/GenBank/DDBJ databases">
        <title>Sequencing the genomes of 1000 actinobacteria strains.</title>
        <authorList>
            <person name="Klenk H.-P."/>
        </authorList>
    </citation>
    <scope>NUCLEOTIDE SEQUENCE [LARGE SCALE GENOMIC DNA]</scope>
    <source>
        <strain evidence="3 4">DSM 45043</strain>
    </source>
</reference>
<dbReference type="AlphaFoldDB" id="A0A543IGA0"/>
<evidence type="ECO:0000313" key="3">
    <source>
        <dbReference type="EMBL" id="TQM69618.1"/>
    </source>
</evidence>
<feature type="domain" description="YdbS-like PH" evidence="2">
    <location>
        <begin position="79"/>
        <end position="153"/>
    </location>
</feature>
<dbReference type="InterPro" id="IPR005182">
    <property type="entry name" value="YdbS-like_PH"/>
</dbReference>
<sequence>MGFADRYLAEDESLVHATRQHWTELVGEFVILCLVWIVAGALIWVVPSGEDWTPLARYAVIGVAAVLSLWFWLIPLLRWRGTVYIITTKRIYKRSGFLTKTGHSIPLVRVNDVAFRVTLWERIWRYGTLDIQSASEHGMLRLKRVPDPEGLKSKINQAVAEAQHHHRPGAPDTR</sequence>
<dbReference type="PANTHER" id="PTHR37938:SF1">
    <property type="entry name" value="BLL0215 PROTEIN"/>
    <property type="match status" value="1"/>
</dbReference>
<dbReference type="RefSeq" id="WP_141969888.1">
    <property type="nucleotide sequence ID" value="NZ_VFPO01000001.1"/>
</dbReference>
<dbReference type="Pfam" id="PF03703">
    <property type="entry name" value="bPH_2"/>
    <property type="match status" value="1"/>
</dbReference>
<comment type="caution">
    <text evidence="3">The sequence shown here is derived from an EMBL/GenBank/DDBJ whole genome shotgun (WGS) entry which is preliminary data.</text>
</comment>
<dbReference type="PANTHER" id="PTHR37938">
    <property type="entry name" value="BLL0215 PROTEIN"/>
    <property type="match status" value="1"/>
</dbReference>
<evidence type="ECO:0000256" key="1">
    <source>
        <dbReference type="SAM" id="Phobius"/>
    </source>
</evidence>
<organism evidence="3 4">
    <name type="scientific">Actinomadura hallensis</name>
    <dbReference type="NCBI Taxonomy" id="337895"/>
    <lineage>
        <taxon>Bacteria</taxon>
        <taxon>Bacillati</taxon>
        <taxon>Actinomycetota</taxon>
        <taxon>Actinomycetes</taxon>
        <taxon>Streptosporangiales</taxon>
        <taxon>Thermomonosporaceae</taxon>
        <taxon>Actinomadura</taxon>
    </lineage>
</organism>
<feature type="transmembrane region" description="Helical" evidence="1">
    <location>
        <begin position="58"/>
        <end position="77"/>
    </location>
</feature>
<gene>
    <name evidence="3" type="ORF">FHX41_3316</name>
</gene>
<name>A0A543IGA0_9ACTN</name>